<evidence type="ECO:0000313" key="4">
    <source>
        <dbReference type="Proteomes" id="UP000034832"/>
    </source>
</evidence>
<feature type="signal peptide" evidence="2">
    <location>
        <begin position="1"/>
        <end position="29"/>
    </location>
</feature>
<reference evidence="3" key="1">
    <citation type="submission" date="2019-04" db="EMBL/GenBank/DDBJ databases">
        <title>Whole genome sequencing of cave bacteria.</title>
        <authorList>
            <person name="Gan H.M."/>
            <person name="Barton H."/>
            <person name="Savka M.A."/>
        </authorList>
    </citation>
    <scope>NUCLEOTIDE SEQUENCE [LARGE SCALE GENOMIC DNA]</scope>
    <source>
        <strain evidence="3">LC387</strain>
    </source>
</reference>
<dbReference type="STRING" id="211460.YH63_06000"/>
<dbReference type="PANTHER" id="PTHR42928">
    <property type="entry name" value="TRICARBOXYLATE-BINDING PROTEIN"/>
    <property type="match status" value="1"/>
</dbReference>
<dbReference type="Gene3D" id="3.40.190.10">
    <property type="entry name" value="Periplasmic binding protein-like II"/>
    <property type="match status" value="1"/>
</dbReference>
<comment type="similarity">
    <text evidence="1">Belongs to the UPF0065 (bug) family.</text>
</comment>
<dbReference type="EMBL" id="LBIA02000001">
    <property type="protein sequence ID" value="TKT72266.1"/>
    <property type="molecule type" value="Genomic_DNA"/>
</dbReference>
<dbReference type="PIRSF" id="PIRSF017082">
    <property type="entry name" value="YflP"/>
    <property type="match status" value="1"/>
</dbReference>
<dbReference type="CDD" id="cd13578">
    <property type="entry name" value="PBP2_Bug27"/>
    <property type="match status" value="1"/>
</dbReference>
<protein>
    <submittedName>
        <fullName evidence="3">Tripartite tricarboxylate transporter substrate binding protein</fullName>
    </submittedName>
</protein>
<dbReference type="PANTHER" id="PTHR42928:SF5">
    <property type="entry name" value="BLR1237 PROTEIN"/>
    <property type="match status" value="1"/>
</dbReference>
<dbReference type="Pfam" id="PF03401">
    <property type="entry name" value="TctC"/>
    <property type="match status" value="1"/>
</dbReference>
<proteinExistence type="inferred from homology"/>
<dbReference type="InterPro" id="IPR005064">
    <property type="entry name" value="BUG"/>
</dbReference>
<accession>A0A4U6BPC5</accession>
<dbReference type="SUPFAM" id="SSF53850">
    <property type="entry name" value="Periplasmic binding protein-like II"/>
    <property type="match status" value="1"/>
</dbReference>
<sequence length="329" mass="34528">MRSFRIFNFISASLAAVGLLVSVSTASFADTWPSRTIKFIVPFPAGGAADTIARIYADKLSEALKQSIVVENKPGAGTAIAAEFVAKADPDGYTLSLASAGQLTILPHINRSITYDPFKSFAPVSLLASVPYVVAASPDTPVSTLKELIAAAKSEPGKFTYSSCGPGTLCHLSGELFKNLTGTDLLHVPFKGSAPAINALLGSQVNLAFDTLTVLAPQIRDGKIKGLVVTSRERSPQLPNVPTAAEAGLPGLVVDSWFGLVAPAATPTAILQRLNAEVIRIGNLPDVRERLGAQGLSVTTTTPEAFTQTIHADYERWGKVVDSSGAKIN</sequence>
<evidence type="ECO:0000256" key="2">
    <source>
        <dbReference type="SAM" id="SignalP"/>
    </source>
</evidence>
<keyword evidence="4" id="KW-1185">Reference proteome</keyword>
<organism evidence="3 4">
    <name type="scientific">Afipia massiliensis</name>
    <dbReference type="NCBI Taxonomy" id="211460"/>
    <lineage>
        <taxon>Bacteria</taxon>
        <taxon>Pseudomonadati</taxon>
        <taxon>Pseudomonadota</taxon>
        <taxon>Alphaproteobacteria</taxon>
        <taxon>Hyphomicrobiales</taxon>
        <taxon>Nitrobacteraceae</taxon>
        <taxon>Afipia</taxon>
    </lineage>
</organism>
<comment type="caution">
    <text evidence="3">The sequence shown here is derived from an EMBL/GenBank/DDBJ whole genome shotgun (WGS) entry which is preliminary data.</text>
</comment>
<dbReference type="InterPro" id="IPR042100">
    <property type="entry name" value="Bug_dom1"/>
</dbReference>
<dbReference type="Proteomes" id="UP000034832">
    <property type="component" value="Unassembled WGS sequence"/>
</dbReference>
<dbReference type="Gene3D" id="3.40.190.150">
    <property type="entry name" value="Bordetella uptake gene, domain 1"/>
    <property type="match status" value="1"/>
</dbReference>
<dbReference type="OrthoDB" id="8443386at2"/>
<evidence type="ECO:0000313" key="3">
    <source>
        <dbReference type="EMBL" id="TKT72266.1"/>
    </source>
</evidence>
<keyword evidence="2" id="KW-0732">Signal</keyword>
<name>A0A4U6BPC5_9BRAD</name>
<feature type="chain" id="PRO_5020961016" evidence="2">
    <location>
        <begin position="30"/>
        <end position="329"/>
    </location>
</feature>
<evidence type="ECO:0000256" key="1">
    <source>
        <dbReference type="ARBA" id="ARBA00006987"/>
    </source>
</evidence>
<dbReference type="AlphaFoldDB" id="A0A4U6BPC5"/>
<gene>
    <name evidence="3" type="ORF">YH63_013015</name>
</gene>